<sequence>MNNQPAAIEETANYQSQLMRAIFSGQPDQKFNAKGLAAYQRNLQANAFRALSVSYPTIIQLIGEQALKLLANQFLAEQPPLTGDWAQWGADFPQWIDQHKISQSDAYLADCAQLDWLKHQIEAQADYLLIANSFELLATEDAISGHFICNPSLTTLHSDFPIVDIYQAHLAKEITANDIAPDEVLIQSAKKKLASGAKQNILIWRKQWQVQVAEIDIEYHYWLELLQQQLSLGELLTEFDKKYPNPKYFSFQQWLPDAIEKQIIIGFNC</sequence>
<keyword evidence="3" id="KW-1185">Reference proteome</keyword>
<dbReference type="Proteomes" id="UP000244906">
    <property type="component" value="Unassembled WGS sequence"/>
</dbReference>
<accession>A0A2V1GZ87</accession>
<dbReference type="InterPro" id="IPR044922">
    <property type="entry name" value="DUF2063_N_sf"/>
</dbReference>
<dbReference type="Pfam" id="PF09836">
    <property type="entry name" value="DUF2063"/>
    <property type="match status" value="1"/>
</dbReference>
<gene>
    <name evidence="2" type="ORF">DC094_05075</name>
</gene>
<comment type="caution">
    <text evidence="2">The sequence shown here is derived from an EMBL/GenBank/DDBJ whole genome shotgun (WGS) entry which is preliminary data.</text>
</comment>
<dbReference type="AlphaFoldDB" id="A0A2V1GZ87"/>
<dbReference type="Gene3D" id="1.10.150.690">
    <property type="entry name" value="DUF2063"/>
    <property type="match status" value="1"/>
</dbReference>
<dbReference type="OrthoDB" id="4146344at2"/>
<evidence type="ECO:0000313" key="2">
    <source>
        <dbReference type="EMBL" id="PVZ72381.1"/>
    </source>
</evidence>
<name>A0A2V1GZ87_9GAMM</name>
<dbReference type="InterPro" id="IPR018640">
    <property type="entry name" value="DUF2063"/>
</dbReference>
<feature type="domain" description="Putative DNA-binding" evidence="1">
    <location>
        <begin position="14"/>
        <end position="96"/>
    </location>
</feature>
<reference evidence="2 3" key="1">
    <citation type="submission" date="2018-04" db="EMBL/GenBank/DDBJ databases">
        <title>Thalassorhabdus spongiae gen. nov., sp. nov., isolated from a marine sponge in South-West Iceland.</title>
        <authorList>
            <person name="Knobloch S."/>
            <person name="Daussin A."/>
            <person name="Johannsson R."/>
            <person name="Marteinsson V.T."/>
        </authorList>
    </citation>
    <scope>NUCLEOTIDE SEQUENCE [LARGE SCALE GENOMIC DNA]</scope>
    <source>
        <strain evidence="2 3">Hp12</strain>
    </source>
</reference>
<dbReference type="EMBL" id="QDDL01000001">
    <property type="protein sequence ID" value="PVZ72381.1"/>
    <property type="molecule type" value="Genomic_DNA"/>
</dbReference>
<organism evidence="2 3">
    <name type="scientific">Pelagibaculum spongiae</name>
    <dbReference type="NCBI Taxonomy" id="2080658"/>
    <lineage>
        <taxon>Bacteria</taxon>
        <taxon>Pseudomonadati</taxon>
        <taxon>Pseudomonadota</taxon>
        <taxon>Gammaproteobacteria</taxon>
        <taxon>Oceanospirillales</taxon>
        <taxon>Pelagibaculum</taxon>
    </lineage>
</organism>
<dbReference type="RefSeq" id="WP_116685967.1">
    <property type="nucleotide sequence ID" value="NZ_CAWNYD010000001.1"/>
</dbReference>
<protein>
    <recommendedName>
        <fullName evidence="1">Putative DNA-binding domain-containing protein</fullName>
    </recommendedName>
</protein>
<evidence type="ECO:0000313" key="3">
    <source>
        <dbReference type="Proteomes" id="UP000244906"/>
    </source>
</evidence>
<proteinExistence type="predicted"/>
<evidence type="ECO:0000259" key="1">
    <source>
        <dbReference type="Pfam" id="PF09836"/>
    </source>
</evidence>